<accession>A0AAV4VX41</accession>
<sequence>MSLPLPSIYFTPVFQKDLVTGLKGGGAKGNIGPGSTREEGVDYCSVKCSLLLEDGKIGMRYDGIECVGVGFVACVWEKGGVLEIVEWLSRE</sequence>
<protein>
    <submittedName>
        <fullName evidence="1">Uncharacterized protein</fullName>
    </submittedName>
</protein>
<proteinExistence type="predicted"/>
<dbReference type="EMBL" id="BPLQ01013804">
    <property type="protein sequence ID" value="GIY74927.1"/>
    <property type="molecule type" value="Genomic_DNA"/>
</dbReference>
<evidence type="ECO:0000313" key="1">
    <source>
        <dbReference type="EMBL" id="GIY74927.1"/>
    </source>
</evidence>
<organism evidence="1 2">
    <name type="scientific">Caerostris darwini</name>
    <dbReference type="NCBI Taxonomy" id="1538125"/>
    <lineage>
        <taxon>Eukaryota</taxon>
        <taxon>Metazoa</taxon>
        <taxon>Ecdysozoa</taxon>
        <taxon>Arthropoda</taxon>
        <taxon>Chelicerata</taxon>
        <taxon>Arachnida</taxon>
        <taxon>Araneae</taxon>
        <taxon>Araneomorphae</taxon>
        <taxon>Entelegynae</taxon>
        <taxon>Araneoidea</taxon>
        <taxon>Araneidae</taxon>
        <taxon>Caerostris</taxon>
    </lineage>
</organism>
<gene>
    <name evidence="1" type="ORF">CDAR_309791</name>
</gene>
<dbReference type="Proteomes" id="UP001054837">
    <property type="component" value="Unassembled WGS sequence"/>
</dbReference>
<dbReference type="AlphaFoldDB" id="A0AAV4VX41"/>
<name>A0AAV4VX41_9ARAC</name>
<keyword evidence="2" id="KW-1185">Reference proteome</keyword>
<comment type="caution">
    <text evidence="1">The sequence shown here is derived from an EMBL/GenBank/DDBJ whole genome shotgun (WGS) entry which is preliminary data.</text>
</comment>
<evidence type="ECO:0000313" key="2">
    <source>
        <dbReference type="Proteomes" id="UP001054837"/>
    </source>
</evidence>
<reference evidence="1 2" key="1">
    <citation type="submission" date="2021-06" db="EMBL/GenBank/DDBJ databases">
        <title>Caerostris darwini draft genome.</title>
        <authorList>
            <person name="Kono N."/>
            <person name="Arakawa K."/>
        </authorList>
    </citation>
    <scope>NUCLEOTIDE SEQUENCE [LARGE SCALE GENOMIC DNA]</scope>
</reference>